<comment type="caution">
    <text evidence="3">The sequence shown here is derived from an EMBL/GenBank/DDBJ whole genome shotgun (WGS) entry which is preliminary data.</text>
</comment>
<dbReference type="Pfam" id="PF01844">
    <property type="entry name" value="HNH"/>
    <property type="match status" value="1"/>
</dbReference>
<dbReference type="GO" id="GO:0008270">
    <property type="term" value="F:zinc ion binding"/>
    <property type="evidence" value="ECO:0007669"/>
    <property type="project" value="InterPro"/>
</dbReference>
<evidence type="ECO:0000313" key="4">
    <source>
        <dbReference type="Proteomes" id="UP000196531"/>
    </source>
</evidence>
<organism evidence="3 4">
    <name type="scientific">Halobacteriovorax marinus</name>
    <dbReference type="NCBI Taxonomy" id="97084"/>
    <lineage>
        <taxon>Bacteria</taxon>
        <taxon>Pseudomonadati</taxon>
        <taxon>Bdellovibrionota</taxon>
        <taxon>Bacteriovoracia</taxon>
        <taxon>Bacteriovoracales</taxon>
        <taxon>Halobacteriovoraceae</taxon>
        <taxon>Halobacteriovorax</taxon>
    </lineage>
</organism>
<feature type="domain" description="HNH" evidence="2">
    <location>
        <begin position="60"/>
        <end position="104"/>
    </location>
</feature>
<dbReference type="GO" id="GO:0003676">
    <property type="term" value="F:nucleic acid binding"/>
    <property type="evidence" value="ECO:0007669"/>
    <property type="project" value="InterPro"/>
</dbReference>
<dbReference type="EMBL" id="MAAO01000001">
    <property type="protein sequence ID" value="OUS00297.1"/>
    <property type="molecule type" value="Genomic_DNA"/>
</dbReference>
<dbReference type="Gene3D" id="1.10.30.50">
    <property type="match status" value="1"/>
</dbReference>
<dbReference type="GO" id="GO:0004519">
    <property type="term" value="F:endonuclease activity"/>
    <property type="evidence" value="ECO:0007669"/>
    <property type="project" value="InterPro"/>
</dbReference>
<dbReference type="AlphaFoldDB" id="A0A1Y5FD27"/>
<keyword evidence="1" id="KW-0175">Coiled coil</keyword>
<dbReference type="Proteomes" id="UP000196531">
    <property type="component" value="Unassembled WGS sequence"/>
</dbReference>
<reference evidence="4" key="1">
    <citation type="journal article" date="2017" name="Proc. Natl. Acad. Sci. U.S.A.">
        <title>Simulation of Deepwater Horizon oil plume reveals substrate specialization within a complex community of hydrocarbon-degraders.</title>
        <authorList>
            <person name="Hu P."/>
            <person name="Dubinsky E.A."/>
            <person name="Probst A.J."/>
            <person name="Wang J."/>
            <person name="Sieber C.M.K."/>
            <person name="Tom L.M."/>
            <person name="Gardinali P."/>
            <person name="Banfield J.F."/>
            <person name="Atlas R.M."/>
            <person name="Andersen G.L."/>
        </authorList>
    </citation>
    <scope>NUCLEOTIDE SEQUENCE [LARGE SCALE GENOMIC DNA]</scope>
</reference>
<protein>
    <recommendedName>
        <fullName evidence="2">HNH domain-containing protein</fullName>
    </recommendedName>
</protein>
<sequence length="241" mass="27688">MIRIKKIQLGNSLNALTRVKLLIMLDKLKDEEEKEANGSTGKYLLPEVLEMLIINFHKKCYICENIDSTSYEIEHFHSKLIVGMKYNWNNLLLSCAHCNSTKKRKPIISIINCTDFTDPDPITELKFDYMPIPRKKVEVTTLSSNPKTLETVLLLNRVFTGGTSTQKEEARALADLIRSEIRKLLNALEEYYEAIGTTEEAHFRSRVLVIMSSNRPFTGIKYSYLKGQDILSDFEADLDFL</sequence>
<evidence type="ECO:0000259" key="2">
    <source>
        <dbReference type="Pfam" id="PF01844"/>
    </source>
</evidence>
<proteinExistence type="predicted"/>
<gene>
    <name evidence="3" type="ORF">A9Q84_00155</name>
</gene>
<feature type="coiled-coil region" evidence="1">
    <location>
        <begin position="167"/>
        <end position="194"/>
    </location>
</feature>
<evidence type="ECO:0000256" key="1">
    <source>
        <dbReference type="SAM" id="Coils"/>
    </source>
</evidence>
<name>A0A1Y5FD27_9BACT</name>
<dbReference type="InterPro" id="IPR002711">
    <property type="entry name" value="HNH"/>
</dbReference>
<dbReference type="InterPro" id="IPR003615">
    <property type="entry name" value="HNH_nuc"/>
</dbReference>
<accession>A0A1Y5FD27</accession>
<evidence type="ECO:0000313" key="3">
    <source>
        <dbReference type="EMBL" id="OUS00297.1"/>
    </source>
</evidence>
<dbReference type="CDD" id="cd00085">
    <property type="entry name" value="HNHc"/>
    <property type="match status" value="1"/>
</dbReference>